<keyword evidence="4" id="KW-0238">DNA-binding</keyword>
<dbReference type="GO" id="GO:0000976">
    <property type="term" value="F:transcription cis-regulatory region binding"/>
    <property type="evidence" value="ECO:0007669"/>
    <property type="project" value="TreeGrafter"/>
</dbReference>
<keyword evidence="2" id="KW-0902">Two-component regulatory system</keyword>
<protein>
    <recommendedName>
        <fullName evidence="7">Response regulatory domain-containing protein</fullName>
    </recommendedName>
</protein>
<feature type="modified residue" description="4-aspartylphosphate" evidence="6">
    <location>
        <position position="50"/>
    </location>
</feature>
<dbReference type="AlphaFoldDB" id="A0A8S8XH71"/>
<evidence type="ECO:0000256" key="5">
    <source>
        <dbReference type="ARBA" id="ARBA00023163"/>
    </source>
</evidence>
<sequence length="117" mass="12551">MRVLVIDDDRDVLEFFSESLDALGHVPLLAANGPSGLARLHEKPDAMIVDFAMPGMNGAEVAERVRNIIPGLPIVFATGYADTDAIEPVRGDAPMLRKPFKLADLAEALQIATTKAP</sequence>
<dbReference type="GO" id="GO:0006355">
    <property type="term" value="P:regulation of DNA-templated transcription"/>
    <property type="evidence" value="ECO:0007669"/>
    <property type="project" value="TreeGrafter"/>
</dbReference>
<reference evidence="8" key="1">
    <citation type="submission" date="2021-02" db="EMBL/GenBank/DDBJ databases">
        <title>Genome sequence of Rhodospirillales sp. strain TMPK1 isolated from soil.</title>
        <authorList>
            <person name="Nakai R."/>
            <person name="Kusada H."/>
            <person name="Tamaki H."/>
        </authorList>
    </citation>
    <scope>NUCLEOTIDE SEQUENCE</scope>
    <source>
        <strain evidence="8">TMPK1</strain>
    </source>
</reference>
<evidence type="ECO:0000256" key="2">
    <source>
        <dbReference type="ARBA" id="ARBA00023012"/>
    </source>
</evidence>
<dbReference type="PANTHER" id="PTHR48111">
    <property type="entry name" value="REGULATOR OF RPOS"/>
    <property type="match status" value="1"/>
</dbReference>
<evidence type="ECO:0000256" key="3">
    <source>
        <dbReference type="ARBA" id="ARBA00023015"/>
    </source>
</evidence>
<evidence type="ECO:0000256" key="6">
    <source>
        <dbReference type="PROSITE-ProRule" id="PRU00169"/>
    </source>
</evidence>
<dbReference type="EMBL" id="BOPV01000001">
    <property type="protein sequence ID" value="GIL40857.1"/>
    <property type="molecule type" value="Genomic_DNA"/>
</dbReference>
<keyword evidence="3" id="KW-0805">Transcription regulation</keyword>
<dbReference type="GO" id="GO:0005829">
    <property type="term" value="C:cytosol"/>
    <property type="evidence" value="ECO:0007669"/>
    <property type="project" value="TreeGrafter"/>
</dbReference>
<name>A0A8S8XH71_9PROT</name>
<dbReference type="Proteomes" id="UP000681075">
    <property type="component" value="Unassembled WGS sequence"/>
</dbReference>
<dbReference type="Gene3D" id="3.40.50.2300">
    <property type="match status" value="1"/>
</dbReference>
<dbReference type="GO" id="GO:0000156">
    <property type="term" value="F:phosphorelay response regulator activity"/>
    <property type="evidence" value="ECO:0007669"/>
    <property type="project" value="TreeGrafter"/>
</dbReference>
<dbReference type="Pfam" id="PF00072">
    <property type="entry name" value="Response_reg"/>
    <property type="match status" value="1"/>
</dbReference>
<dbReference type="SMART" id="SM00448">
    <property type="entry name" value="REC"/>
    <property type="match status" value="1"/>
</dbReference>
<comment type="caution">
    <text evidence="8">The sequence shown here is derived from an EMBL/GenBank/DDBJ whole genome shotgun (WGS) entry which is preliminary data.</text>
</comment>
<keyword evidence="1 6" id="KW-0597">Phosphoprotein</keyword>
<dbReference type="PANTHER" id="PTHR48111:SF1">
    <property type="entry name" value="TWO-COMPONENT RESPONSE REGULATOR ORR33"/>
    <property type="match status" value="1"/>
</dbReference>
<accession>A0A8S8XH71</accession>
<feature type="domain" description="Response regulatory" evidence="7">
    <location>
        <begin position="2"/>
        <end position="113"/>
    </location>
</feature>
<dbReference type="InterPro" id="IPR011006">
    <property type="entry name" value="CheY-like_superfamily"/>
</dbReference>
<keyword evidence="5" id="KW-0804">Transcription</keyword>
<keyword evidence="9" id="KW-1185">Reference proteome</keyword>
<dbReference type="InterPro" id="IPR039420">
    <property type="entry name" value="WalR-like"/>
</dbReference>
<organism evidence="8 9">
    <name type="scientific">Roseiterribacter gracilis</name>
    <dbReference type="NCBI Taxonomy" id="2812848"/>
    <lineage>
        <taxon>Bacteria</taxon>
        <taxon>Pseudomonadati</taxon>
        <taxon>Pseudomonadota</taxon>
        <taxon>Alphaproteobacteria</taxon>
        <taxon>Rhodospirillales</taxon>
        <taxon>Roseiterribacteraceae</taxon>
        <taxon>Roseiterribacter</taxon>
    </lineage>
</organism>
<evidence type="ECO:0000313" key="9">
    <source>
        <dbReference type="Proteomes" id="UP000681075"/>
    </source>
</evidence>
<evidence type="ECO:0000256" key="1">
    <source>
        <dbReference type="ARBA" id="ARBA00022553"/>
    </source>
</evidence>
<dbReference type="GO" id="GO:0032993">
    <property type="term" value="C:protein-DNA complex"/>
    <property type="evidence" value="ECO:0007669"/>
    <property type="project" value="TreeGrafter"/>
</dbReference>
<dbReference type="SUPFAM" id="SSF52172">
    <property type="entry name" value="CheY-like"/>
    <property type="match status" value="1"/>
</dbReference>
<dbReference type="PROSITE" id="PS50110">
    <property type="entry name" value="RESPONSE_REGULATORY"/>
    <property type="match status" value="1"/>
</dbReference>
<proteinExistence type="predicted"/>
<evidence type="ECO:0000313" key="8">
    <source>
        <dbReference type="EMBL" id="GIL40857.1"/>
    </source>
</evidence>
<dbReference type="InterPro" id="IPR001789">
    <property type="entry name" value="Sig_transdc_resp-reg_receiver"/>
</dbReference>
<gene>
    <name evidence="8" type="ORF">TMPK1_30940</name>
</gene>
<evidence type="ECO:0000259" key="7">
    <source>
        <dbReference type="PROSITE" id="PS50110"/>
    </source>
</evidence>
<evidence type="ECO:0000256" key="4">
    <source>
        <dbReference type="ARBA" id="ARBA00023125"/>
    </source>
</evidence>